<organism evidence="1 2">
    <name type="scientific">Balnearium lithotrophicum</name>
    <dbReference type="NCBI Taxonomy" id="223788"/>
    <lineage>
        <taxon>Bacteria</taxon>
        <taxon>Pseudomonadati</taxon>
        <taxon>Aquificota</taxon>
        <taxon>Aquificia</taxon>
        <taxon>Desulfurobacteriales</taxon>
        <taxon>Desulfurobacteriaceae</taxon>
        <taxon>Balnearium</taxon>
    </lineage>
</organism>
<name>A0A521EG23_9BACT</name>
<evidence type="ECO:0000313" key="1">
    <source>
        <dbReference type="EMBL" id="SMO82859.1"/>
    </source>
</evidence>
<evidence type="ECO:0008006" key="3">
    <source>
        <dbReference type="Google" id="ProtNLM"/>
    </source>
</evidence>
<proteinExistence type="predicted"/>
<dbReference type="AlphaFoldDB" id="A0A521EG23"/>
<dbReference type="EMBL" id="FXTM01000040">
    <property type="protein sequence ID" value="SMO82859.1"/>
    <property type="molecule type" value="Genomic_DNA"/>
</dbReference>
<protein>
    <recommendedName>
        <fullName evidence="3">FlgN protein</fullName>
    </recommendedName>
</protein>
<sequence length="110" mass="13121">MELRDLIGSLKSLLEKEKEILIEFPIKNVDEFMEIQEKKRQLLLEISKYSKEELSSFQEEILKISELNSTISALLMNHISFFEEFEKELFGEKLTYRESEKKQNLFNGRV</sequence>
<keyword evidence="2" id="KW-1185">Reference proteome</keyword>
<reference evidence="1 2" key="1">
    <citation type="submission" date="2017-05" db="EMBL/GenBank/DDBJ databases">
        <authorList>
            <person name="Varghese N."/>
            <person name="Submissions S."/>
        </authorList>
    </citation>
    <scope>NUCLEOTIDE SEQUENCE [LARGE SCALE GENOMIC DNA]</scope>
    <source>
        <strain evidence="1 2">DSM 16304</strain>
    </source>
</reference>
<gene>
    <name evidence="1" type="ORF">SAMN06269117_1402</name>
</gene>
<evidence type="ECO:0000313" key="2">
    <source>
        <dbReference type="Proteomes" id="UP000317315"/>
    </source>
</evidence>
<dbReference type="Proteomes" id="UP000317315">
    <property type="component" value="Unassembled WGS sequence"/>
</dbReference>
<accession>A0A521EG23</accession>